<dbReference type="Gene3D" id="3.40.50.720">
    <property type="entry name" value="NAD(P)-binding Rossmann-like Domain"/>
    <property type="match status" value="2"/>
</dbReference>
<dbReference type="Proteomes" id="UP000502196">
    <property type="component" value="Chromosome"/>
</dbReference>
<dbReference type="InterPro" id="IPR006140">
    <property type="entry name" value="D-isomer_DH_NAD-bd"/>
</dbReference>
<comment type="similarity">
    <text evidence="1 4">Belongs to the D-isomer specific 2-hydroxyacid dehydrogenase family.</text>
</comment>
<dbReference type="InterPro" id="IPR029753">
    <property type="entry name" value="D-isomer_DH_CS"/>
</dbReference>
<dbReference type="Pfam" id="PF02826">
    <property type="entry name" value="2-Hacid_dh_C"/>
    <property type="match status" value="1"/>
</dbReference>
<dbReference type="SUPFAM" id="SSF51735">
    <property type="entry name" value="NAD(P)-binding Rossmann-fold domains"/>
    <property type="match status" value="1"/>
</dbReference>
<dbReference type="EMBL" id="LR792683">
    <property type="protein sequence ID" value="CAB3392335.1"/>
    <property type="molecule type" value="Genomic_DNA"/>
</dbReference>
<evidence type="ECO:0000313" key="7">
    <source>
        <dbReference type="EMBL" id="CAB3392335.1"/>
    </source>
</evidence>
<dbReference type="AlphaFoldDB" id="A0A6F9E7R7"/>
<sequence>MTRSLAGPLQFSGVGDTVVVGGNTTSECQVIGMKIVVSEWMEEVGLRKLAEYGQVMYDPDLWRSRYLWNEVREAEALIVRNQTQVTDELLGAGERLRVIGRLGVGLDNIDLEAAGRRGVQVVVARNANAISVAEYVFSAMLHWIRPLLEASEDVKTGHWNRRRFTTGELYGKTLGLVGLGEIGTRLAIRAKCFGMQVTAYDPYVAPFDMPPADLGVSMCPSLEDLLASADFVSLHLPLTRETYHMINYDAFARMKPTAVLINTARGGVVDEEALVTALRQGLLGGAVLDVLEHEPPDGSPLFHEERVILTPHIAGLTEESQDRVSRLVAEEVIRVLRGERSNCVVRGISGVSNDQRGSR</sequence>
<gene>
    <name evidence="7" type="ORF">COOX1_1359</name>
</gene>
<evidence type="ECO:0000259" key="6">
    <source>
        <dbReference type="Pfam" id="PF02826"/>
    </source>
</evidence>
<evidence type="ECO:0000256" key="2">
    <source>
        <dbReference type="ARBA" id="ARBA00023002"/>
    </source>
</evidence>
<name>A0A6F9E7R7_9BACL</name>
<evidence type="ECO:0000256" key="1">
    <source>
        <dbReference type="ARBA" id="ARBA00005854"/>
    </source>
</evidence>
<dbReference type="FunFam" id="3.40.50.720:FF:000203">
    <property type="entry name" value="D-3-phosphoglycerate dehydrogenase (SerA)"/>
    <property type="match status" value="1"/>
</dbReference>
<dbReference type="SUPFAM" id="SSF52283">
    <property type="entry name" value="Formate/glycerate dehydrogenase catalytic domain-like"/>
    <property type="match status" value="1"/>
</dbReference>
<dbReference type="CDD" id="cd12173">
    <property type="entry name" value="PGDH_4"/>
    <property type="match status" value="1"/>
</dbReference>
<protein>
    <submittedName>
        <fullName evidence="7">Hydroxyacid dehydrogenase</fullName>
    </submittedName>
</protein>
<keyword evidence="3" id="KW-0520">NAD</keyword>
<dbReference type="PROSITE" id="PS00670">
    <property type="entry name" value="D_2_HYDROXYACID_DH_2"/>
    <property type="match status" value="1"/>
</dbReference>
<organism evidence="7 8">
    <name type="scientific">Kyrpidia spormannii</name>
    <dbReference type="NCBI Taxonomy" id="2055160"/>
    <lineage>
        <taxon>Bacteria</taxon>
        <taxon>Bacillati</taxon>
        <taxon>Bacillota</taxon>
        <taxon>Bacilli</taxon>
        <taxon>Bacillales</taxon>
        <taxon>Alicyclobacillaceae</taxon>
        <taxon>Kyrpidia</taxon>
    </lineage>
</organism>
<dbReference type="GO" id="GO:0051287">
    <property type="term" value="F:NAD binding"/>
    <property type="evidence" value="ECO:0007669"/>
    <property type="project" value="InterPro"/>
</dbReference>
<dbReference type="InterPro" id="IPR006139">
    <property type="entry name" value="D-isomer_2_OHA_DH_cat_dom"/>
</dbReference>
<dbReference type="PANTHER" id="PTHR42789">
    <property type="entry name" value="D-ISOMER SPECIFIC 2-HYDROXYACID DEHYDROGENASE FAMILY PROTEIN (AFU_ORTHOLOGUE AFUA_6G10090)"/>
    <property type="match status" value="1"/>
</dbReference>
<dbReference type="Pfam" id="PF00389">
    <property type="entry name" value="2-Hacid_dh"/>
    <property type="match status" value="1"/>
</dbReference>
<dbReference type="GO" id="GO:0016616">
    <property type="term" value="F:oxidoreductase activity, acting on the CH-OH group of donors, NAD or NADP as acceptor"/>
    <property type="evidence" value="ECO:0007669"/>
    <property type="project" value="InterPro"/>
</dbReference>
<dbReference type="InterPro" id="IPR036291">
    <property type="entry name" value="NAD(P)-bd_dom_sf"/>
</dbReference>
<proteinExistence type="inferred from homology"/>
<feature type="domain" description="D-isomer specific 2-hydroxyacid dehydrogenase NAD-binding" evidence="6">
    <location>
        <begin position="138"/>
        <end position="314"/>
    </location>
</feature>
<keyword evidence="2 4" id="KW-0560">Oxidoreductase</keyword>
<dbReference type="PANTHER" id="PTHR42789:SF1">
    <property type="entry name" value="D-ISOMER SPECIFIC 2-HYDROXYACID DEHYDROGENASE FAMILY PROTEIN (AFU_ORTHOLOGUE AFUA_6G10090)"/>
    <property type="match status" value="1"/>
</dbReference>
<feature type="domain" description="D-isomer specific 2-hydroxyacid dehydrogenase catalytic" evidence="5">
    <location>
        <begin position="46"/>
        <end position="345"/>
    </location>
</feature>
<accession>A0A6F9E7R7</accession>
<evidence type="ECO:0000259" key="5">
    <source>
        <dbReference type="Pfam" id="PF00389"/>
    </source>
</evidence>
<evidence type="ECO:0000256" key="4">
    <source>
        <dbReference type="RuleBase" id="RU003719"/>
    </source>
</evidence>
<reference evidence="7 8" key="1">
    <citation type="submission" date="2020-04" db="EMBL/GenBank/DDBJ databases">
        <authorList>
            <person name="Hogendoorn C."/>
        </authorList>
    </citation>
    <scope>NUCLEOTIDE SEQUENCE [LARGE SCALE GENOMIC DNA]</scope>
    <source>
        <strain evidence="7">COOX1</strain>
    </source>
</reference>
<evidence type="ECO:0000256" key="3">
    <source>
        <dbReference type="ARBA" id="ARBA00023027"/>
    </source>
</evidence>
<evidence type="ECO:0000313" key="8">
    <source>
        <dbReference type="Proteomes" id="UP000502196"/>
    </source>
</evidence>
<dbReference type="InterPro" id="IPR050857">
    <property type="entry name" value="D-2-hydroxyacid_DH"/>
</dbReference>
<dbReference type="PROSITE" id="PS00671">
    <property type="entry name" value="D_2_HYDROXYACID_DH_3"/>
    <property type="match status" value="1"/>
</dbReference>